<keyword evidence="8 13" id="KW-0472">Membrane</keyword>
<keyword evidence="12 13" id="KW-0407">Ion channel</keyword>
<dbReference type="PRINTS" id="PR01217">
    <property type="entry name" value="PRICHEXTENSN"/>
</dbReference>
<name>A0A6P7SDF1_9MOLL</name>
<evidence type="ECO:0000256" key="3">
    <source>
        <dbReference type="ARBA" id="ARBA00022448"/>
    </source>
</evidence>
<keyword evidence="5 13" id="KW-0812">Transmembrane</keyword>
<feature type="transmembrane region" description="Helical" evidence="13">
    <location>
        <begin position="389"/>
        <end position="412"/>
    </location>
</feature>
<evidence type="ECO:0000256" key="10">
    <source>
        <dbReference type="ARBA" id="ARBA00023180"/>
    </source>
</evidence>
<keyword evidence="6 13" id="KW-1133">Transmembrane helix</keyword>
<dbReference type="AlphaFoldDB" id="A0A6P7SDF1"/>
<dbReference type="KEGG" id="osn:115211614"/>
<evidence type="ECO:0000256" key="6">
    <source>
        <dbReference type="ARBA" id="ARBA00022989"/>
    </source>
</evidence>
<feature type="transmembrane region" description="Helical" evidence="13">
    <location>
        <begin position="85"/>
        <end position="107"/>
    </location>
</feature>
<reference evidence="15" key="1">
    <citation type="submission" date="2025-08" db="UniProtKB">
        <authorList>
            <consortium name="RefSeq"/>
        </authorList>
    </citation>
    <scope>IDENTIFICATION</scope>
</reference>
<protein>
    <recommendedName>
        <fullName evidence="13">Protein tweety homolog</fullName>
    </recommendedName>
</protein>
<evidence type="ECO:0000256" key="13">
    <source>
        <dbReference type="RuleBase" id="RU361114"/>
    </source>
</evidence>
<dbReference type="GO" id="GO:0034707">
    <property type="term" value="C:chloride channel complex"/>
    <property type="evidence" value="ECO:0007669"/>
    <property type="project" value="UniProtKB-UniRule"/>
</dbReference>
<dbReference type="RefSeq" id="XP_029636073.1">
    <property type="nucleotide sequence ID" value="XM_029780213.2"/>
</dbReference>
<dbReference type="GO" id="GO:0005886">
    <property type="term" value="C:plasma membrane"/>
    <property type="evidence" value="ECO:0007669"/>
    <property type="project" value="UniProtKB-SubCell"/>
</dbReference>
<gene>
    <name evidence="15" type="primary">LOC115211614</name>
</gene>
<keyword evidence="14" id="KW-1185">Reference proteome</keyword>
<comment type="subcellular location">
    <subcellularLocation>
        <location evidence="1 13">Cell membrane</location>
        <topology evidence="1 13">Multi-pass membrane protein</topology>
    </subcellularLocation>
</comment>
<keyword evidence="10" id="KW-0325">Glycoprotein</keyword>
<evidence type="ECO:0000256" key="1">
    <source>
        <dbReference type="ARBA" id="ARBA00004651"/>
    </source>
</evidence>
<feature type="transmembrane region" description="Helical" evidence="13">
    <location>
        <begin position="242"/>
        <end position="266"/>
    </location>
</feature>
<evidence type="ECO:0000256" key="9">
    <source>
        <dbReference type="ARBA" id="ARBA00023173"/>
    </source>
</evidence>
<dbReference type="Proteomes" id="UP000515154">
    <property type="component" value="Linkage group LG5"/>
</dbReference>
<evidence type="ECO:0000256" key="8">
    <source>
        <dbReference type="ARBA" id="ARBA00023136"/>
    </source>
</evidence>
<proteinExistence type="inferred from homology"/>
<evidence type="ECO:0000256" key="2">
    <source>
        <dbReference type="ARBA" id="ARBA00009849"/>
    </source>
</evidence>
<comment type="similarity">
    <text evidence="2 13">Belongs to the tweety family.</text>
</comment>
<dbReference type="PANTHER" id="PTHR12424:SF8">
    <property type="entry name" value="PROTEIN TWEETY"/>
    <property type="match status" value="1"/>
</dbReference>
<evidence type="ECO:0000256" key="4">
    <source>
        <dbReference type="ARBA" id="ARBA00022475"/>
    </source>
</evidence>
<evidence type="ECO:0000256" key="5">
    <source>
        <dbReference type="ARBA" id="ARBA00022692"/>
    </source>
</evidence>
<accession>A0A6P7SDF1</accession>
<feature type="transmembrane region" description="Helical" evidence="13">
    <location>
        <begin position="46"/>
        <end position="73"/>
    </location>
</feature>
<dbReference type="Pfam" id="PF04906">
    <property type="entry name" value="Tweety"/>
    <property type="match status" value="1"/>
</dbReference>
<keyword evidence="4" id="KW-1003">Cell membrane</keyword>
<keyword evidence="9 13" id="KW-0869">Chloride channel</keyword>
<keyword evidence="7 13" id="KW-0406">Ion transport</keyword>
<sequence length="566" mass="63270">MLNSVIGQYEKLWLADFFHRFPHVNFTWPWADSHFSSVNIPYFHTLLFWTGVFVGWAVIIQLLMFLYICCICCKKKKKKHREVKCIRCFMAIFIFVCAGSLAVGFYGNEETNRGMTKFITHLKSTTGTIRGSLSTIDTIDQLSTRITHNVAEVKYIFHSSIKNKTVSRDAIELIEKFVYNTKQMRDYCSFIRQQTEHNRLDTISALTTLVEPYRWIATLSLFSVHALISLLLLIGMLTCSRCLLIFCVLFGCLALMLIWIGGGLYLGTAVDFGDLCVNPDNYVKQQTSANMEAKVLNAYLKCTDLREPFAEKYNAALSAIVRANSTLSEALYMASPYNMGIKLRSLVRKIRLEVTAAVSNVSLLNQISGCSFIHNNYINALNGICHQSLIGVAFMSLVCGIVGVALTINICLATRASILFAKSLVYYPVDDTDPFLPRPPPYSYGTLPTAPNDPFQVDVRRSYLSESVAGSEETVPRRPGQYTESPPPACHTTDQLLEFIISARHPDSLYTTMQTEKHWDPLLPVICEVVPSPSPPPPPPISTTPPPTPPPPPPPPPPMPIPLPNP</sequence>
<keyword evidence="11 13" id="KW-0868">Chloride</keyword>
<evidence type="ECO:0000256" key="7">
    <source>
        <dbReference type="ARBA" id="ARBA00023065"/>
    </source>
</evidence>
<dbReference type="GO" id="GO:0005229">
    <property type="term" value="F:intracellularly calcium-gated chloride channel activity"/>
    <property type="evidence" value="ECO:0007669"/>
    <property type="project" value="TreeGrafter"/>
</dbReference>
<evidence type="ECO:0000313" key="15">
    <source>
        <dbReference type="RefSeq" id="XP_029636073.1"/>
    </source>
</evidence>
<dbReference type="GO" id="GO:0072320">
    <property type="term" value="F:volume-sensitive chloride channel activity"/>
    <property type="evidence" value="ECO:0007669"/>
    <property type="project" value="TreeGrafter"/>
</dbReference>
<evidence type="ECO:0000256" key="12">
    <source>
        <dbReference type="ARBA" id="ARBA00023303"/>
    </source>
</evidence>
<evidence type="ECO:0000313" key="14">
    <source>
        <dbReference type="Proteomes" id="UP000515154"/>
    </source>
</evidence>
<feature type="transmembrane region" description="Helical" evidence="13">
    <location>
        <begin position="215"/>
        <end position="235"/>
    </location>
</feature>
<organism evidence="14 15">
    <name type="scientific">Octopus sinensis</name>
    <name type="common">East Asian common octopus</name>
    <dbReference type="NCBI Taxonomy" id="2607531"/>
    <lineage>
        <taxon>Eukaryota</taxon>
        <taxon>Metazoa</taxon>
        <taxon>Spiralia</taxon>
        <taxon>Lophotrochozoa</taxon>
        <taxon>Mollusca</taxon>
        <taxon>Cephalopoda</taxon>
        <taxon>Coleoidea</taxon>
        <taxon>Octopodiformes</taxon>
        <taxon>Octopoda</taxon>
        <taxon>Incirrata</taxon>
        <taxon>Octopodidae</taxon>
        <taxon>Octopus</taxon>
    </lineage>
</organism>
<comment type="function">
    <text evidence="13">Probable chloride channel.</text>
</comment>
<dbReference type="PANTHER" id="PTHR12424">
    <property type="entry name" value="TWEETY-RELATED"/>
    <property type="match status" value="1"/>
</dbReference>
<keyword evidence="3 13" id="KW-0813">Transport</keyword>
<evidence type="ECO:0000256" key="11">
    <source>
        <dbReference type="ARBA" id="ARBA00023214"/>
    </source>
</evidence>
<dbReference type="InterPro" id="IPR006990">
    <property type="entry name" value="Tweety"/>
</dbReference>